<reference evidence="3" key="1">
    <citation type="submission" date="2024-01" db="EMBL/GenBank/DDBJ databases">
        <authorList>
            <person name="Webb A."/>
        </authorList>
    </citation>
    <scope>NUCLEOTIDE SEQUENCE</scope>
    <source>
        <strain evidence="3">Pm1</strain>
    </source>
</reference>
<evidence type="ECO:0000313" key="3">
    <source>
        <dbReference type="EMBL" id="CAK7924650.1"/>
    </source>
</evidence>
<feature type="compositionally biased region" description="Low complexity" evidence="1">
    <location>
        <begin position="39"/>
        <end position="49"/>
    </location>
</feature>
<feature type="region of interest" description="Disordered" evidence="1">
    <location>
        <begin position="1"/>
        <end position="58"/>
    </location>
</feature>
<feature type="compositionally biased region" description="Basic and acidic residues" evidence="1">
    <location>
        <begin position="25"/>
        <end position="38"/>
    </location>
</feature>
<gene>
    <name evidence="2" type="ORF">PM001_LOCUS9796</name>
    <name evidence="3" type="ORF">PM001_LOCUS9800</name>
</gene>
<dbReference type="AlphaFoldDB" id="A0AAV1TQY5"/>
<sequence length="110" mass="12020">MGGDRETADEIGVSANPSANLVVEAEERRRKEERDRDSAMSMASSANSMEPSLSRARDAKGKRARVCVCVRRVITDGSLVTVLSLDDVLVVRAEILGNSRRGRDACRDLE</sequence>
<evidence type="ECO:0000313" key="4">
    <source>
        <dbReference type="Proteomes" id="UP001162060"/>
    </source>
</evidence>
<evidence type="ECO:0000313" key="2">
    <source>
        <dbReference type="EMBL" id="CAK7924646.1"/>
    </source>
</evidence>
<evidence type="ECO:0000256" key="1">
    <source>
        <dbReference type="SAM" id="MobiDB-lite"/>
    </source>
</evidence>
<dbReference type="EMBL" id="CAKLBY020000078">
    <property type="protein sequence ID" value="CAK7924646.1"/>
    <property type="molecule type" value="Genomic_DNA"/>
</dbReference>
<name>A0AAV1TQY5_9STRA</name>
<dbReference type="EMBL" id="CAKLBY020000078">
    <property type="protein sequence ID" value="CAK7924650.1"/>
    <property type="molecule type" value="Genomic_DNA"/>
</dbReference>
<comment type="caution">
    <text evidence="3">The sequence shown here is derived from an EMBL/GenBank/DDBJ whole genome shotgun (WGS) entry which is preliminary data.</text>
</comment>
<proteinExistence type="predicted"/>
<organism evidence="3 4">
    <name type="scientific">Peronospora matthiolae</name>
    <dbReference type="NCBI Taxonomy" id="2874970"/>
    <lineage>
        <taxon>Eukaryota</taxon>
        <taxon>Sar</taxon>
        <taxon>Stramenopiles</taxon>
        <taxon>Oomycota</taxon>
        <taxon>Peronosporomycetes</taxon>
        <taxon>Peronosporales</taxon>
        <taxon>Peronosporaceae</taxon>
        <taxon>Peronospora</taxon>
    </lineage>
</organism>
<dbReference type="Proteomes" id="UP001162060">
    <property type="component" value="Unassembled WGS sequence"/>
</dbReference>
<accession>A0AAV1TQY5</accession>
<protein>
    <submittedName>
        <fullName evidence="3">Uncharacterized protein</fullName>
    </submittedName>
</protein>